<evidence type="ECO:0000313" key="3">
    <source>
        <dbReference type="Proteomes" id="UP000294933"/>
    </source>
</evidence>
<accession>A0A4Y7PHB2</accession>
<evidence type="ECO:0000313" key="2">
    <source>
        <dbReference type="EMBL" id="TDL14757.1"/>
    </source>
</evidence>
<dbReference type="VEuPathDB" id="FungiDB:BD410DRAFT_796969"/>
<reference evidence="2 3" key="1">
    <citation type="submission" date="2018-06" db="EMBL/GenBank/DDBJ databases">
        <title>A transcriptomic atlas of mushroom development highlights an independent origin of complex multicellularity.</title>
        <authorList>
            <consortium name="DOE Joint Genome Institute"/>
            <person name="Krizsan K."/>
            <person name="Almasi E."/>
            <person name="Merenyi Z."/>
            <person name="Sahu N."/>
            <person name="Viragh M."/>
            <person name="Koszo T."/>
            <person name="Mondo S."/>
            <person name="Kiss B."/>
            <person name="Balint B."/>
            <person name="Kues U."/>
            <person name="Barry K."/>
            <person name="Hegedus J.C."/>
            <person name="Henrissat B."/>
            <person name="Johnson J."/>
            <person name="Lipzen A."/>
            <person name="Ohm R."/>
            <person name="Nagy I."/>
            <person name="Pangilinan J."/>
            <person name="Yan J."/>
            <person name="Xiong Y."/>
            <person name="Grigoriev I.V."/>
            <person name="Hibbett D.S."/>
            <person name="Nagy L.G."/>
        </authorList>
    </citation>
    <scope>NUCLEOTIDE SEQUENCE [LARGE SCALE GENOMIC DNA]</scope>
    <source>
        <strain evidence="2 3">SZMC22713</strain>
    </source>
</reference>
<evidence type="ECO:0000256" key="1">
    <source>
        <dbReference type="SAM" id="MobiDB-lite"/>
    </source>
</evidence>
<proteinExistence type="predicted"/>
<feature type="compositionally biased region" description="Basic residues" evidence="1">
    <location>
        <begin position="29"/>
        <end position="39"/>
    </location>
</feature>
<organism evidence="2 3">
    <name type="scientific">Rickenella mellea</name>
    <dbReference type="NCBI Taxonomy" id="50990"/>
    <lineage>
        <taxon>Eukaryota</taxon>
        <taxon>Fungi</taxon>
        <taxon>Dikarya</taxon>
        <taxon>Basidiomycota</taxon>
        <taxon>Agaricomycotina</taxon>
        <taxon>Agaricomycetes</taxon>
        <taxon>Hymenochaetales</taxon>
        <taxon>Rickenellaceae</taxon>
        <taxon>Rickenella</taxon>
    </lineage>
</organism>
<keyword evidence="3" id="KW-1185">Reference proteome</keyword>
<feature type="compositionally biased region" description="Low complexity" evidence="1">
    <location>
        <begin position="11"/>
        <end position="28"/>
    </location>
</feature>
<dbReference type="EMBL" id="ML170310">
    <property type="protein sequence ID" value="TDL14757.1"/>
    <property type="molecule type" value="Genomic_DNA"/>
</dbReference>
<sequence>MERNGSFQALRSATNRRNSSTTNTPTNLRRNRRRATSQTRRVLHARIHATHILAEFAAHHPVSCAIIGHRPGNSSTTERESERLVAPLEMRSASKMSTVERQVTVEEERREGDIGMRVTEKEKGTQSWGWTRHACFYWHCNADEIATSI</sequence>
<protein>
    <submittedName>
        <fullName evidence="2">Uncharacterized protein</fullName>
    </submittedName>
</protein>
<dbReference type="AlphaFoldDB" id="A0A4Y7PHB2"/>
<dbReference type="Proteomes" id="UP000294933">
    <property type="component" value="Unassembled WGS sequence"/>
</dbReference>
<feature type="region of interest" description="Disordered" evidence="1">
    <location>
        <begin position="1"/>
        <end position="39"/>
    </location>
</feature>
<name>A0A4Y7PHB2_9AGAM</name>
<gene>
    <name evidence="2" type="ORF">BD410DRAFT_796969</name>
</gene>